<proteinExistence type="predicted"/>
<reference evidence="1 2" key="1">
    <citation type="submission" date="2021-01" db="EMBL/GenBank/DDBJ databases">
        <title>WGS of actinomycetes isolated from Thailand.</title>
        <authorList>
            <person name="Thawai C."/>
        </authorList>
    </citation>
    <scope>NUCLEOTIDE SEQUENCE [LARGE SCALE GENOMIC DNA]</scope>
    <source>
        <strain evidence="1 2">CA3R110</strain>
    </source>
</reference>
<keyword evidence="2" id="KW-1185">Reference proteome</keyword>
<dbReference type="EMBL" id="JAERRG010000009">
    <property type="protein sequence ID" value="MBL1115447.1"/>
    <property type="molecule type" value="Genomic_DNA"/>
</dbReference>
<gene>
    <name evidence="1" type="ORF">JK364_24045</name>
</gene>
<name>A0ABS1PU53_9ACTN</name>
<accession>A0ABS1PU53</accession>
<dbReference type="Proteomes" id="UP000621510">
    <property type="component" value="Unassembled WGS sequence"/>
</dbReference>
<dbReference type="RefSeq" id="WP_201853238.1">
    <property type="nucleotide sequence ID" value="NZ_JAERRG010000009.1"/>
</dbReference>
<organism evidence="1 2">
    <name type="scientific">Streptomyces endocoffeicus</name>
    <dbReference type="NCBI Taxonomy" id="2898945"/>
    <lineage>
        <taxon>Bacteria</taxon>
        <taxon>Bacillati</taxon>
        <taxon>Actinomycetota</taxon>
        <taxon>Actinomycetes</taxon>
        <taxon>Kitasatosporales</taxon>
        <taxon>Streptomycetaceae</taxon>
        <taxon>Streptomyces</taxon>
    </lineage>
</organism>
<evidence type="ECO:0000313" key="2">
    <source>
        <dbReference type="Proteomes" id="UP000621510"/>
    </source>
</evidence>
<protein>
    <submittedName>
        <fullName evidence="1">Uncharacterized protein</fullName>
    </submittedName>
</protein>
<evidence type="ECO:0000313" key="1">
    <source>
        <dbReference type="EMBL" id="MBL1115447.1"/>
    </source>
</evidence>
<comment type="caution">
    <text evidence="1">The sequence shown here is derived from an EMBL/GenBank/DDBJ whole genome shotgun (WGS) entry which is preliminary data.</text>
</comment>
<sequence>MNQPYSDYMPPVGGEKHDYFPLEDECVDAGGQPYLEHDYPPVGEGNECRRCGAEACDEEPRP</sequence>